<keyword evidence="5" id="KW-1185">Reference proteome</keyword>
<dbReference type="GO" id="GO:0004165">
    <property type="term" value="F:delta(3)-delta(2)-enoyl-CoA isomerase activity"/>
    <property type="evidence" value="ECO:0007669"/>
    <property type="project" value="UniProtKB-EC"/>
</dbReference>
<evidence type="ECO:0000256" key="1">
    <source>
        <dbReference type="ARBA" id="ARBA00000452"/>
    </source>
</evidence>
<accession>A0A2U1IYS0</accession>
<dbReference type="GO" id="GO:0005777">
    <property type="term" value="C:peroxisome"/>
    <property type="evidence" value="ECO:0007669"/>
    <property type="project" value="TreeGrafter"/>
</dbReference>
<dbReference type="InterPro" id="IPR029045">
    <property type="entry name" value="ClpP/crotonase-like_dom_sf"/>
</dbReference>
<dbReference type="Pfam" id="PF00378">
    <property type="entry name" value="ECH_1"/>
    <property type="match status" value="1"/>
</dbReference>
<dbReference type="GO" id="GO:0006635">
    <property type="term" value="P:fatty acid beta-oxidation"/>
    <property type="evidence" value="ECO:0007669"/>
    <property type="project" value="TreeGrafter"/>
</dbReference>
<dbReference type="Gene3D" id="3.90.226.10">
    <property type="entry name" value="2-enoyl-CoA Hydratase, Chain A, domain 1"/>
    <property type="match status" value="1"/>
</dbReference>
<evidence type="ECO:0000313" key="4">
    <source>
        <dbReference type="EMBL" id="PVZ97872.1"/>
    </source>
</evidence>
<dbReference type="SUPFAM" id="SSF52096">
    <property type="entry name" value="ClpP/crotonase"/>
    <property type="match status" value="1"/>
</dbReference>
<dbReference type="PANTHER" id="PTHR11941:SF75">
    <property type="entry name" value="ENOYL-COA HYDRATASE_ISOMERASE FAMILY PROTEIN"/>
    <property type="match status" value="1"/>
</dbReference>
<evidence type="ECO:0000256" key="3">
    <source>
        <dbReference type="ARBA" id="ARBA00023098"/>
    </source>
</evidence>
<dbReference type="Proteomes" id="UP000245591">
    <property type="component" value="Unassembled WGS sequence"/>
</dbReference>
<evidence type="ECO:0000256" key="2">
    <source>
        <dbReference type="ARBA" id="ARBA00000765"/>
    </source>
</evidence>
<dbReference type="PANTHER" id="PTHR11941">
    <property type="entry name" value="ENOYL-COA HYDRATASE-RELATED"/>
    <property type="match status" value="1"/>
</dbReference>
<dbReference type="InterPro" id="IPR001753">
    <property type="entry name" value="Enoyl-CoA_hydra/iso"/>
</dbReference>
<dbReference type="AlphaFoldDB" id="A0A2U1IYS0"/>
<comment type="catalytic activity">
    <reaction evidence="1">
        <text>a (3Z)-enoyl-CoA = a 4-saturated (2E)-enoyl-CoA</text>
        <dbReference type="Rhea" id="RHEA:45900"/>
        <dbReference type="ChEBI" id="CHEBI:85097"/>
        <dbReference type="ChEBI" id="CHEBI:85489"/>
        <dbReference type="EC" id="5.3.3.8"/>
    </reaction>
</comment>
<evidence type="ECO:0008006" key="6">
    <source>
        <dbReference type="Google" id="ProtNLM"/>
    </source>
</evidence>
<comment type="catalytic activity">
    <reaction evidence="2">
        <text>a (3E)-enoyl-CoA = a 4-saturated (2E)-enoyl-CoA</text>
        <dbReference type="Rhea" id="RHEA:45228"/>
        <dbReference type="ChEBI" id="CHEBI:58521"/>
        <dbReference type="ChEBI" id="CHEBI:85097"/>
        <dbReference type="EC" id="5.3.3.8"/>
    </reaction>
</comment>
<name>A0A2U1IYS0_SMIAN</name>
<gene>
    <name evidence="4" type="ORF">BB558_006156</name>
</gene>
<sequence length="256" mass="28250">MTSALFFPTNSPLVKLYTPDQERPTDFVIELISLPENRIGLNLVNAFHSALDHIDNFMLGLPKEKENIGGSLITTSSGKFYSNGLDFSVFKNDPKEFNPFFWGLLTRLLVFRLPTIAAINGHAFAGGCILAMAHDYRVMNSTRGYICMNEVDINVALKRGSSALIASKISSDTTLKKMLLECHRYSANEAKECGIVDEAVPHDMVFSTADKIAKRLSKKALAKGEAFKMTKAELYYSTVLALNSGEFVAGSYLSKL</sequence>
<organism evidence="4 5">
    <name type="scientific">Smittium angustum</name>
    <dbReference type="NCBI Taxonomy" id="133377"/>
    <lineage>
        <taxon>Eukaryota</taxon>
        <taxon>Fungi</taxon>
        <taxon>Fungi incertae sedis</taxon>
        <taxon>Zoopagomycota</taxon>
        <taxon>Kickxellomycotina</taxon>
        <taxon>Harpellomycetes</taxon>
        <taxon>Harpellales</taxon>
        <taxon>Legeriomycetaceae</taxon>
        <taxon>Smittium</taxon>
    </lineage>
</organism>
<proteinExistence type="predicted"/>
<comment type="caution">
    <text evidence="4">The sequence shown here is derived from an EMBL/GenBank/DDBJ whole genome shotgun (WGS) entry which is preliminary data.</text>
</comment>
<dbReference type="CDD" id="cd06558">
    <property type="entry name" value="crotonase-like"/>
    <property type="match status" value="1"/>
</dbReference>
<reference evidence="4 5" key="1">
    <citation type="journal article" date="2018" name="MBio">
        <title>Comparative Genomics Reveals the Core Gene Toolbox for the Fungus-Insect Symbiosis.</title>
        <authorList>
            <person name="Wang Y."/>
            <person name="Stata M."/>
            <person name="Wang W."/>
            <person name="Stajich J.E."/>
            <person name="White M.M."/>
            <person name="Moncalvo J.M."/>
        </authorList>
    </citation>
    <scope>NUCLEOTIDE SEQUENCE [LARGE SCALE GENOMIC DNA]</scope>
    <source>
        <strain evidence="4 5">AUS-126-30</strain>
    </source>
</reference>
<dbReference type="EMBL" id="MBFU01000704">
    <property type="protein sequence ID" value="PVZ97872.1"/>
    <property type="molecule type" value="Genomic_DNA"/>
</dbReference>
<protein>
    <recommendedName>
        <fullName evidence="6">Enoyl-CoA hydratase</fullName>
    </recommendedName>
</protein>
<dbReference type="FunFam" id="3.90.226.10:FF:000049">
    <property type="entry name" value="Enoyl-CoA delta isomerase 3"/>
    <property type="match status" value="1"/>
</dbReference>
<evidence type="ECO:0000313" key="5">
    <source>
        <dbReference type="Proteomes" id="UP000245591"/>
    </source>
</evidence>
<keyword evidence="3" id="KW-0443">Lipid metabolism</keyword>